<feature type="transmembrane region" description="Helical" evidence="2">
    <location>
        <begin position="414"/>
        <end position="442"/>
    </location>
</feature>
<organism evidence="3 4">
    <name type="scientific">Reticulomyxa filosa</name>
    <dbReference type="NCBI Taxonomy" id="46433"/>
    <lineage>
        <taxon>Eukaryota</taxon>
        <taxon>Sar</taxon>
        <taxon>Rhizaria</taxon>
        <taxon>Retaria</taxon>
        <taxon>Foraminifera</taxon>
        <taxon>Monothalamids</taxon>
        <taxon>Reticulomyxidae</taxon>
        <taxon>Reticulomyxa</taxon>
    </lineage>
</organism>
<gene>
    <name evidence="3" type="ORF">RFI_27196</name>
</gene>
<feature type="transmembrane region" description="Helical" evidence="2">
    <location>
        <begin position="370"/>
        <end position="394"/>
    </location>
</feature>
<keyword evidence="2" id="KW-0812">Transmembrane</keyword>
<proteinExistence type="predicted"/>
<evidence type="ECO:0000313" key="3">
    <source>
        <dbReference type="EMBL" id="ETO10182.1"/>
    </source>
</evidence>
<sequence>KKKKKKEEIQLRHEERELEDNKTLADYFIGGNSKILLLTKPDVELKRNFDFINMDSAAPVSMEPTVVPPLIAPGDNKLIDWLPLPEMTKKSSTSSSLPVYAGEQFHAIPISAIGATDFVRPLPPSNVIVEDSSIQSTIPEAKKSFSASKRKSQVLNVEEEKEIEKHAERDREKGKDKEPDDGKKKVTKIELEDGVRESKEEVVDDTKSVKSTQEQKRVFDLMDWLKSDKKLFIDNIFADLENGFYLLAQLTSQLEWKPVNYHDNWKKTTWLAALNLLSRMCLYPLIMLISLCVTLPSCYFLLIVRMNKVETDTKELVIRQRLIEAETWKQRLQRVFSQLTRAFFMFTYLTVIPVIIILYLIPAFQFDNDVAIAAIGTYMLFVLLLQSFGTFRALQSYQRRVSNNKEITTQKKVFFWNVGTVIALLLLCYEIFQFAVFAPYAVSNSSTTHSLSSTNQKTYEHFGGWKKQLVEFSFISLNWLKTNALYVYAIIGCGGVAVVLTIFMVLFLWEVKRYGVYKYIRQDHEGARNHYFHSFVGTIIYGHGQLNAANNKLAIVSYKRN</sequence>
<protein>
    <submittedName>
        <fullName evidence="3">Uncharacterized protein</fullName>
    </submittedName>
</protein>
<keyword evidence="2" id="KW-1133">Transmembrane helix</keyword>
<comment type="caution">
    <text evidence="3">The sequence shown here is derived from an EMBL/GenBank/DDBJ whole genome shotgun (WGS) entry which is preliminary data.</text>
</comment>
<feature type="transmembrane region" description="Helical" evidence="2">
    <location>
        <begin position="282"/>
        <end position="304"/>
    </location>
</feature>
<feature type="compositionally biased region" description="Basic and acidic residues" evidence="1">
    <location>
        <begin position="162"/>
        <end position="190"/>
    </location>
</feature>
<name>X6M9M7_RETFI</name>
<dbReference type="CDD" id="cd17039">
    <property type="entry name" value="Ubl_ubiquitin_like"/>
    <property type="match status" value="1"/>
</dbReference>
<dbReference type="Proteomes" id="UP000023152">
    <property type="component" value="Unassembled WGS sequence"/>
</dbReference>
<feature type="region of interest" description="Disordered" evidence="1">
    <location>
        <begin position="156"/>
        <end position="190"/>
    </location>
</feature>
<feature type="transmembrane region" description="Helical" evidence="2">
    <location>
        <begin position="485"/>
        <end position="509"/>
    </location>
</feature>
<evidence type="ECO:0000256" key="1">
    <source>
        <dbReference type="SAM" id="MobiDB-lite"/>
    </source>
</evidence>
<dbReference type="AlphaFoldDB" id="X6M9M7"/>
<evidence type="ECO:0000256" key="2">
    <source>
        <dbReference type="SAM" id="Phobius"/>
    </source>
</evidence>
<feature type="transmembrane region" description="Helical" evidence="2">
    <location>
        <begin position="342"/>
        <end position="364"/>
    </location>
</feature>
<feature type="non-terminal residue" evidence="3">
    <location>
        <position position="1"/>
    </location>
</feature>
<evidence type="ECO:0000313" key="4">
    <source>
        <dbReference type="Proteomes" id="UP000023152"/>
    </source>
</evidence>
<dbReference type="EMBL" id="ASPP01023604">
    <property type="protein sequence ID" value="ETO10182.1"/>
    <property type="molecule type" value="Genomic_DNA"/>
</dbReference>
<reference evidence="3 4" key="1">
    <citation type="journal article" date="2013" name="Curr. Biol.">
        <title>The Genome of the Foraminiferan Reticulomyxa filosa.</title>
        <authorList>
            <person name="Glockner G."/>
            <person name="Hulsmann N."/>
            <person name="Schleicher M."/>
            <person name="Noegel A.A."/>
            <person name="Eichinger L."/>
            <person name="Gallinger C."/>
            <person name="Pawlowski J."/>
            <person name="Sierra R."/>
            <person name="Euteneuer U."/>
            <person name="Pillet L."/>
            <person name="Moustafa A."/>
            <person name="Platzer M."/>
            <person name="Groth M."/>
            <person name="Szafranski K."/>
            <person name="Schliwa M."/>
        </authorList>
    </citation>
    <scope>NUCLEOTIDE SEQUENCE [LARGE SCALE GENOMIC DNA]</scope>
</reference>
<accession>X6M9M7</accession>
<keyword evidence="4" id="KW-1185">Reference proteome</keyword>
<keyword evidence="2" id="KW-0472">Membrane</keyword>